<name>A0A0F6W6S7_9BACT</name>
<proteinExistence type="predicted"/>
<reference evidence="5 6" key="1">
    <citation type="submission" date="2015-03" db="EMBL/GenBank/DDBJ databases">
        <title>Genome assembly of Sandaracinus amylolyticus DSM 53668.</title>
        <authorList>
            <person name="Sharma G."/>
            <person name="Subramanian S."/>
        </authorList>
    </citation>
    <scope>NUCLEOTIDE SEQUENCE [LARGE SCALE GENOMIC DNA]</scope>
    <source>
        <strain evidence="5 6">DSM 53668</strain>
    </source>
</reference>
<dbReference type="PROSITE" id="PS01124">
    <property type="entry name" value="HTH_ARAC_FAMILY_2"/>
    <property type="match status" value="1"/>
</dbReference>
<dbReference type="InterPro" id="IPR009057">
    <property type="entry name" value="Homeodomain-like_sf"/>
</dbReference>
<dbReference type="GO" id="GO:0005829">
    <property type="term" value="C:cytosol"/>
    <property type="evidence" value="ECO:0007669"/>
    <property type="project" value="TreeGrafter"/>
</dbReference>
<dbReference type="SMART" id="SM00342">
    <property type="entry name" value="HTH_ARAC"/>
    <property type="match status" value="1"/>
</dbReference>
<evidence type="ECO:0000313" key="6">
    <source>
        <dbReference type="Proteomes" id="UP000034883"/>
    </source>
</evidence>
<dbReference type="GO" id="GO:0000976">
    <property type="term" value="F:transcription cis-regulatory region binding"/>
    <property type="evidence" value="ECO:0007669"/>
    <property type="project" value="TreeGrafter"/>
</dbReference>
<dbReference type="EMBL" id="CP011125">
    <property type="protein sequence ID" value="AKF08956.1"/>
    <property type="molecule type" value="Genomic_DNA"/>
</dbReference>
<dbReference type="InterPro" id="IPR018060">
    <property type="entry name" value="HTH_AraC"/>
</dbReference>
<dbReference type="AlphaFoldDB" id="A0A0F6W6S7"/>
<evidence type="ECO:0000256" key="3">
    <source>
        <dbReference type="ARBA" id="ARBA00023163"/>
    </source>
</evidence>
<dbReference type="RefSeq" id="WP_053236049.1">
    <property type="nucleotide sequence ID" value="NZ_CP011125.1"/>
</dbReference>
<keyword evidence="1" id="KW-0805">Transcription regulation</keyword>
<feature type="domain" description="HTH araC/xylS-type" evidence="4">
    <location>
        <begin position="234"/>
        <end position="332"/>
    </location>
</feature>
<gene>
    <name evidence="5" type="ORF">DB32_006105</name>
</gene>
<dbReference type="Gene3D" id="1.10.10.60">
    <property type="entry name" value="Homeodomain-like"/>
    <property type="match status" value="1"/>
</dbReference>
<sequence>MNRADASIDGGAIRVSSFVLTWPRLLGLSLEEVARASDIPLAQLESGAELSYEETLALWRALEALTDDPVVGLHAGARFTLDQMGVVGPALAHCTHLDAAIDALVRIMKIFVRNAHIARVDTDDGAGIEYRMPTLRTRQGADTIFAATTALVRHCTATHVVPIALEHQMPRCGEAEYERFFGVRPRWDRPTSYLLFARADLALPFRGAAPELAALLSEHAPRLLTKSESVSFDQELERAFWAAHARGEASLETTAAALGVGARTLQRRLTSMGSSFAQRRSEILHRRAVQLLRDEQIPIDVIAERLGYSSRTAFERAFTRWCGKTPHAVRLESR</sequence>
<dbReference type="Pfam" id="PF12833">
    <property type="entry name" value="HTH_18"/>
    <property type="match status" value="1"/>
</dbReference>
<dbReference type="Pfam" id="PF12625">
    <property type="entry name" value="Arabinose_bd"/>
    <property type="match status" value="1"/>
</dbReference>
<keyword evidence="2" id="KW-0238">DNA-binding</keyword>
<dbReference type="InterPro" id="IPR032687">
    <property type="entry name" value="AraC-type_N"/>
</dbReference>
<accession>A0A0F6W6S7</accession>
<organism evidence="5 6">
    <name type="scientific">Sandaracinus amylolyticus</name>
    <dbReference type="NCBI Taxonomy" id="927083"/>
    <lineage>
        <taxon>Bacteria</taxon>
        <taxon>Pseudomonadati</taxon>
        <taxon>Myxococcota</taxon>
        <taxon>Polyangia</taxon>
        <taxon>Polyangiales</taxon>
        <taxon>Sandaracinaceae</taxon>
        <taxon>Sandaracinus</taxon>
    </lineage>
</organism>
<protein>
    <submittedName>
        <fullName evidence="5">Transcriptional regulator, AraC family protein</fullName>
    </submittedName>
</protein>
<keyword evidence="3" id="KW-0804">Transcription</keyword>
<dbReference type="PANTHER" id="PTHR47894">
    <property type="entry name" value="HTH-TYPE TRANSCRIPTIONAL REGULATOR GADX"/>
    <property type="match status" value="1"/>
</dbReference>
<dbReference type="PANTHER" id="PTHR47894:SF1">
    <property type="entry name" value="HTH-TYPE TRANSCRIPTIONAL REGULATOR VQSM"/>
    <property type="match status" value="1"/>
</dbReference>
<dbReference type="SUPFAM" id="SSF46689">
    <property type="entry name" value="Homeodomain-like"/>
    <property type="match status" value="1"/>
</dbReference>
<evidence type="ECO:0000256" key="1">
    <source>
        <dbReference type="ARBA" id="ARBA00023015"/>
    </source>
</evidence>
<dbReference type="GO" id="GO:0003700">
    <property type="term" value="F:DNA-binding transcription factor activity"/>
    <property type="evidence" value="ECO:0007669"/>
    <property type="project" value="InterPro"/>
</dbReference>
<dbReference type="KEGG" id="samy:DB32_006105"/>
<evidence type="ECO:0000256" key="2">
    <source>
        <dbReference type="ARBA" id="ARBA00023125"/>
    </source>
</evidence>
<dbReference type="STRING" id="927083.DB32_006105"/>
<keyword evidence="6" id="KW-1185">Reference proteome</keyword>
<evidence type="ECO:0000313" key="5">
    <source>
        <dbReference type="EMBL" id="AKF08956.1"/>
    </source>
</evidence>
<evidence type="ECO:0000259" key="4">
    <source>
        <dbReference type="PROSITE" id="PS01124"/>
    </source>
</evidence>
<dbReference type="Proteomes" id="UP000034883">
    <property type="component" value="Chromosome"/>
</dbReference>